<dbReference type="PANTHER" id="PTHR43735:SF24">
    <property type="entry name" value="NUCLEOTIDE-DISULPHIDE OXIDOREDUCTASE AMID-LIKE, PUTATIVE (AFU_ORTHOLOGUE AFUA_1G17180)-RELATED"/>
    <property type="match status" value="1"/>
</dbReference>
<reference evidence="2 3" key="1">
    <citation type="submission" date="2015-01" db="EMBL/GenBank/DDBJ databases">
        <title>The Genome Sequence of Rhinocladiella mackenzie CBS 650.93.</title>
        <authorList>
            <consortium name="The Broad Institute Genomics Platform"/>
            <person name="Cuomo C."/>
            <person name="de Hoog S."/>
            <person name="Gorbushina A."/>
            <person name="Stielow B."/>
            <person name="Teixiera M."/>
            <person name="Abouelleil A."/>
            <person name="Chapman S.B."/>
            <person name="Priest M."/>
            <person name="Young S.K."/>
            <person name="Wortman J."/>
            <person name="Nusbaum C."/>
            <person name="Birren B."/>
        </authorList>
    </citation>
    <scope>NUCLEOTIDE SEQUENCE [LARGE SCALE GENOMIC DNA]</scope>
    <source>
        <strain evidence="2 3">CBS 650.93</strain>
    </source>
</reference>
<dbReference type="PRINTS" id="PR00368">
    <property type="entry name" value="FADPNR"/>
</dbReference>
<dbReference type="RefSeq" id="XP_013268339.1">
    <property type="nucleotide sequence ID" value="XM_013412885.1"/>
</dbReference>
<dbReference type="InterPro" id="IPR036188">
    <property type="entry name" value="FAD/NAD-bd_sf"/>
</dbReference>
<dbReference type="InterPro" id="IPR023753">
    <property type="entry name" value="FAD/NAD-binding_dom"/>
</dbReference>
<name>A0A0D2GS93_9EURO</name>
<evidence type="ECO:0000313" key="2">
    <source>
        <dbReference type="EMBL" id="KIX01203.1"/>
    </source>
</evidence>
<dbReference type="EMBL" id="KN847481">
    <property type="protein sequence ID" value="KIX01203.1"/>
    <property type="molecule type" value="Genomic_DNA"/>
</dbReference>
<dbReference type="GeneID" id="25296999"/>
<dbReference type="AlphaFoldDB" id="A0A0D2GS93"/>
<dbReference type="PANTHER" id="PTHR43735">
    <property type="entry name" value="APOPTOSIS-INDUCING FACTOR 1"/>
    <property type="match status" value="1"/>
</dbReference>
<dbReference type="PRINTS" id="PR00411">
    <property type="entry name" value="PNDRDTASEI"/>
</dbReference>
<dbReference type="Proteomes" id="UP000053617">
    <property type="component" value="Unassembled WGS sequence"/>
</dbReference>
<sequence length="423" mass="45822">MSPPRSPYRILVLGGSYAGLAAAVNLTDLCEGKNSRTGIESSRPGSSMSVEITIVDERDGFFHLIGAPLALAEEQYAKRAWKKYAEIPGLQQPSLRFIHGSVSRLDCKIKKATIVPHGSDTSVAQSYDYLIAATGLRRVWPTVPQELTRDRYLVEAVGHINQVRNADKGVVVIGGGAVGVEMAAEIKMVEPHVRVSLIHSRNTLLSSEPLPDKFGHKTLALLEEVGVEVMLGQRVVDISPSPQDQSTKVLRLSNGIELLASHVINAVSRPVSTSTYIPSEALDADGYVKVLPSMQFPEITPNAAYHFAVGDIVAWSGIKRAGGAFYMGGIAASNIHRHILHSQAMIEQPKYIEALVYPPSIAVAVGRKAVGYSEREGVTASEALMEVMFGDDLGLSICWRYLGLGVPWKPLSRRLGMGHIELV</sequence>
<dbReference type="SUPFAM" id="SSF51905">
    <property type="entry name" value="FAD/NAD(P)-binding domain"/>
    <property type="match status" value="1"/>
</dbReference>
<dbReference type="STRING" id="1442369.A0A0D2GS93"/>
<keyword evidence="3" id="KW-1185">Reference proteome</keyword>
<feature type="domain" description="FAD/NAD(P)-binding" evidence="1">
    <location>
        <begin position="8"/>
        <end position="327"/>
    </location>
</feature>
<evidence type="ECO:0000313" key="3">
    <source>
        <dbReference type="Proteomes" id="UP000053617"/>
    </source>
</evidence>
<dbReference type="Gene3D" id="3.50.50.100">
    <property type="match status" value="1"/>
</dbReference>
<proteinExistence type="predicted"/>
<dbReference type="VEuPathDB" id="FungiDB:Z518_08928"/>
<dbReference type="Pfam" id="PF07992">
    <property type="entry name" value="Pyr_redox_2"/>
    <property type="match status" value="1"/>
</dbReference>
<dbReference type="GO" id="GO:0050660">
    <property type="term" value="F:flavin adenine dinucleotide binding"/>
    <property type="evidence" value="ECO:0007669"/>
    <property type="project" value="TreeGrafter"/>
</dbReference>
<gene>
    <name evidence="2" type="ORF">Z518_08928</name>
</gene>
<evidence type="ECO:0000259" key="1">
    <source>
        <dbReference type="Pfam" id="PF07992"/>
    </source>
</evidence>
<protein>
    <recommendedName>
        <fullName evidence="1">FAD/NAD(P)-binding domain-containing protein</fullName>
    </recommendedName>
</protein>
<dbReference type="HOGENOM" id="CLU_029131_0_0_1"/>
<dbReference type="GO" id="GO:0004174">
    <property type="term" value="F:electron-transferring-flavoprotein dehydrogenase activity"/>
    <property type="evidence" value="ECO:0007669"/>
    <property type="project" value="TreeGrafter"/>
</dbReference>
<accession>A0A0D2GS93</accession>
<organism evidence="2 3">
    <name type="scientific">Rhinocladiella mackenziei CBS 650.93</name>
    <dbReference type="NCBI Taxonomy" id="1442369"/>
    <lineage>
        <taxon>Eukaryota</taxon>
        <taxon>Fungi</taxon>
        <taxon>Dikarya</taxon>
        <taxon>Ascomycota</taxon>
        <taxon>Pezizomycotina</taxon>
        <taxon>Eurotiomycetes</taxon>
        <taxon>Chaetothyriomycetidae</taxon>
        <taxon>Chaetothyriales</taxon>
        <taxon>Herpotrichiellaceae</taxon>
        <taxon>Rhinocladiella</taxon>
    </lineage>
</organism>
<dbReference type="OrthoDB" id="202203at2759"/>
<dbReference type="GO" id="GO:0005737">
    <property type="term" value="C:cytoplasm"/>
    <property type="evidence" value="ECO:0007669"/>
    <property type="project" value="TreeGrafter"/>
</dbReference>